<dbReference type="EMBL" id="CAJVPY010002165">
    <property type="protein sequence ID" value="CAG8550789.1"/>
    <property type="molecule type" value="Genomic_DNA"/>
</dbReference>
<proteinExistence type="predicted"/>
<keyword evidence="2" id="KW-1185">Reference proteome</keyword>
<dbReference type="AlphaFoldDB" id="A0A9N9B252"/>
<dbReference type="Proteomes" id="UP000789405">
    <property type="component" value="Unassembled WGS sequence"/>
</dbReference>
<feature type="non-terminal residue" evidence="1">
    <location>
        <position position="1"/>
    </location>
</feature>
<sequence>LLIRSGFSTKARSKLHFGNAKFAKNFQRHEFKRGWMQTLSINTNVNVFDE</sequence>
<accession>A0A9N9B252</accession>
<name>A0A9N9B252_9GLOM</name>
<gene>
    <name evidence="1" type="ORF">DERYTH_LOCUS5255</name>
</gene>
<protein>
    <submittedName>
        <fullName evidence="1">3470_t:CDS:1</fullName>
    </submittedName>
</protein>
<organism evidence="1 2">
    <name type="scientific">Dentiscutata erythropus</name>
    <dbReference type="NCBI Taxonomy" id="1348616"/>
    <lineage>
        <taxon>Eukaryota</taxon>
        <taxon>Fungi</taxon>
        <taxon>Fungi incertae sedis</taxon>
        <taxon>Mucoromycota</taxon>
        <taxon>Glomeromycotina</taxon>
        <taxon>Glomeromycetes</taxon>
        <taxon>Diversisporales</taxon>
        <taxon>Gigasporaceae</taxon>
        <taxon>Dentiscutata</taxon>
    </lineage>
</organism>
<reference evidence="1" key="1">
    <citation type="submission" date="2021-06" db="EMBL/GenBank/DDBJ databases">
        <authorList>
            <person name="Kallberg Y."/>
            <person name="Tangrot J."/>
            <person name="Rosling A."/>
        </authorList>
    </citation>
    <scope>NUCLEOTIDE SEQUENCE</scope>
    <source>
        <strain evidence="1">MA453B</strain>
    </source>
</reference>
<evidence type="ECO:0000313" key="2">
    <source>
        <dbReference type="Proteomes" id="UP000789405"/>
    </source>
</evidence>
<comment type="caution">
    <text evidence="1">The sequence shown here is derived from an EMBL/GenBank/DDBJ whole genome shotgun (WGS) entry which is preliminary data.</text>
</comment>
<evidence type="ECO:0000313" key="1">
    <source>
        <dbReference type="EMBL" id="CAG8550789.1"/>
    </source>
</evidence>